<evidence type="ECO:0000313" key="2">
    <source>
        <dbReference type="RefSeq" id="XP_016497814.1"/>
    </source>
</evidence>
<dbReference type="OMA" id="WEFIRAH"/>
<feature type="domain" description="Aminotransferase-like plant mobile" evidence="1">
    <location>
        <begin position="66"/>
        <end position="127"/>
    </location>
</feature>
<organism evidence="2">
    <name type="scientific">Nicotiana tabacum</name>
    <name type="common">Common tobacco</name>
    <dbReference type="NCBI Taxonomy" id="4097"/>
    <lineage>
        <taxon>Eukaryota</taxon>
        <taxon>Viridiplantae</taxon>
        <taxon>Streptophyta</taxon>
        <taxon>Embryophyta</taxon>
        <taxon>Tracheophyta</taxon>
        <taxon>Spermatophyta</taxon>
        <taxon>Magnoliopsida</taxon>
        <taxon>eudicotyledons</taxon>
        <taxon>Gunneridae</taxon>
        <taxon>Pentapetalae</taxon>
        <taxon>asterids</taxon>
        <taxon>lamiids</taxon>
        <taxon>Solanales</taxon>
        <taxon>Solanaceae</taxon>
        <taxon>Nicotianoideae</taxon>
        <taxon>Nicotianeae</taxon>
        <taxon>Nicotiana</taxon>
    </lineage>
</organism>
<dbReference type="AlphaFoldDB" id="A0A1S4CA28"/>
<dbReference type="InterPro" id="IPR019557">
    <property type="entry name" value="AminoTfrase-like_pln_mobile"/>
</dbReference>
<dbReference type="PANTHER" id="PTHR46033:SF8">
    <property type="entry name" value="PROTEIN MAINTENANCE OF MERISTEMS-LIKE"/>
    <property type="match status" value="1"/>
</dbReference>
<gene>
    <name evidence="2" type="primary">LOC107816602</name>
</gene>
<reference evidence="2" key="1">
    <citation type="submission" date="2025-08" db="UniProtKB">
        <authorList>
            <consortium name="RefSeq"/>
        </authorList>
    </citation>
    <scope>IDENTIFICATION</scope>
</reference>
<dbReference type="Pfam" id="PF10536">
    <property type="entry name" value="PMD"/>
    <property type="match status" value="1"/>
</dbReference>
<dbReference type="InterPro" id="IPR044824">
    <property type="entry name" value="MAIN-like"/>
</dbReference>
<evidence type="ECO:0000259" key="1">
    <source>
        <dbReference type="Pfam" id="PF10536"/>
    </source>
</evidence>
<dbReference type="KEGG" id="nta:107816602"/>
<dbReference type="RefSeq" id="XP_016497814.1">
    <property type="nucleotide sequence ID" value="XM_016642328.1"/>
</dbReference>
<accession>A0A1S4CA28</accession>
<sequence>MEVPHVHPGPASLELLLLQAEHRSSYVWDGQCLSQTFHAIRVDDMWEFIRAHPLHPRIIRRLQDTDFYRIIEIGQLQFDRALIMAMIERWRPETHMFHLPNGEAPITLEDVEVLFKLPVDGLPVAYSHALRDYRGDVIRMILIA</sequence>
<dbReference type="OrthoDB" id="1937804at2759"/>
<dbReference type="GO" id="GO:0010073">
    <property type="term" value="P:meristem maintenance"/>
    <property type="evidence" value="ECO:0007669"/>
    <property type="project" value="InterPro"/>
</dbReference>
<protein>
    <submittedName>
        <fullName evidence="2">Serine/threonine-protein phosphatase 7 long form homolog</fullName>
    </submittedName>
</protein>
<dbReference type="PaxDb" id="4097-A0A1S4CA28"/>
<dbReference type="PANTHER" id="PTHR46033">
    <property type="entry name" value="PROTEIN MAIN-LIKE 2"/>
    <property type="match status" value="1"/>
</dbReference>
<proteinExistence type="predicted"/>
<name>A0A1S4CA28_TOBAC</name>